<accession>A0A9D1NFE9</accession>
<dbReference type="NCBIfam" id="NF001484">
    <property type="entry name" value="PRK00331.1"/>
    <property type="match status" value="1"/>
</dbReference>
<dbReference type="PROSITE" id="PS51278">
    <property type="entry name" value="GATASE_TYPE_2"/>
    <property type="match status" value="1"/>
</dbReference>
<sequence length="568" mass="63643">MCGIFGYIGKLDADSFLIEGLKNLEYRGYDSAGVAIVDNGKINVVKRAGKVSELKSELLKNKLAGTLGIAHTRWATHGLPTELNAHPHTDIDKKVTLVHNGIIENYLELKKEYNLKVISEADTEVIAALLAKINGKDNLEKLKKTCELLKGSYALAVIFSNEPNIIYLAKKESPLMVGESQDKILISSDANAFRKYCKNFYILKNNEFAKISDKKIEFFNKNKKINKQTNKFLNTFNFQNKNKYLMQDEILQTPDAIRETAQFFENFKDIKNYFKNIDKIYLVACGTAYHSCLFGKKYLDFLNVPIFAEIASEFKYSKPLITKNTLCIFVSQSGETADTISCVKKCKCKTLAITNVPNSSITFACKKTILMKAGWERAVASTKAYSCQLLIFYLLKCLLKEEKPKTKTLVSDAKKYLKTLNIKALALKALSYEKIMFIGRQGDYITAKESALKLKEISYINCIACPSGELKHGTLALVDEKTLVILISTQKSLKVKNDLTKKEIEARGGTCLIASPEEGADIKFPSLSRDLMPIISILPFQALACEVSILKGYNPDKPRNLSKSVTVE</sequence>
<dbReference type="GO" id="GO:0004360">
    <property type="term" value="F:glutamine-fructose-6-phosphate transaminase (isomerizing) activity"/>
    <property type="evidence" value="ECO:0007669"/>
    <property type="project" value="UniProtKB-EC"/>
</dbReference>
<dbReference type="GO" id="GO:0097367">
    <property type="term" value="F:carbohydrate derivative binding"/>
    <property type="evidence" value="ECO:0007669"/>
    <property type="project" value="InterPro"/>
</dbReference>
<evidence type="ECO:0000256" key="2">
    <source>
        <dbReference type="ARBA" id="ARBA00012916"/>
    </source>
</evidence>
<keyword evidence="4 10" id="KW-0032">Aminotransferase</keyword>
<dbReference type="PROSITE" id="PS51464">
    <property type="entry name" value="SIS"/>
    <property type="match status" value="2"/>
</dbReference>
<dbReference type="GO" id="GO:0006047">
    <property type="term" value="P:UDP-N-acetylglucosamine metabolic process"/>
    <property type="evidence" value="ECO:0007669"/>
    <property type="project" value="TreeGrafter"/>
</dbReference>
<reference evidence="10" key="1">
    <citation type="submission" date="2020-10" db="EMBL/GenBank/DDBJ databases">
        <authorList>
            <person name="Gilroy R."/>
        </authorList>
    </citation>
    <scope>NUCLEOTIDE SEQUENCE</scope>
    <source>
        <strain evidence="10">CHK186-9395</strain>
    </source>
</reference>
<feature type="domain" description="Glutamine amidotransferase type-2" evidence="8">
    <location>
        <begin position="2"/>
        <end position="214"/>
    </location>
</feature>
<dbReference type="CDD" id="cd05008">
    <property type="entry name" value="SIS_GlmS_GlmD_1"/>
    <property type="match status" value="1"/>
</dbReference>
<feature type="domain" description="SIS" evidence="9">
    <location>
        <begin position="270"/>
        <end position="405"/>
    </location>
</feature>
<evidence type="ECO:0000256" key="5">
    <source>
        <dbReference type="ARBA" id="ARBA00022679"/>
    </source>
</evidence>
<dbReference type="InterPro" id="IPR035490">
    <property type="entry name" value="GlmS/FrlB_SIS"/>
</dbReference>
<evidence type="ECO:0000313" key="11">
    <source>
        <dbReference type="Proteomes" id="UP000886861"/>
    </source>
</evidence>
<name>A0A9D1NFE9_9FIRM</name>
<comment type="caution">
    <text evidence="10">The sequence shown here is derived from an EMBL/GenBank/DDBJ whole genome shotgun (WGS) entry which is preliminary data.</text>
</comment>
<keyword evidence="6" id="KW-0677">Repeat</keyword>
<dbReference type="CDD" id="cd00714">
    <property type="entry name" value="GFAT"/>
    <property type="match status" value="1"/>
</dbReference>
<dbReference type="InterPro" id="IPR035466">
    <property type="entry name" value="GlmS/AgaS_SIS"/>
</dbReference>
<dbReference type="InterPro" id="IPR005855">
    <property type="entry name" value="GFAT"/>
</dbReference>
<dbReference type="InterPro" id="IPR017932">
    <property type="entry name" value="GATase_2_dom"/>
</dbReference>
<dbReference type="SUPFAM" id="SSF53697">
    <property type="entry name" value="SIS domain"/>
    <property type="match status" value="1"/>
</dbReference>
<keyword evidence="7" id="KW-0315">Glutamine amidotransferase</keyword>
<dbReference type="NCBIfam" id="TIGR01135">
    <property type="entry name" value="glmS"/>
    <property type="match status" value="1"/>
</dbReference>
<dbReference type="FunFam" id="3.60.20.10:FF:000006">
    <property type="entry name" value="Glutamine--fructose-6-phosphate aminotransferase [isomerizing]"/>
    <property type="match status" value="1"/>
</dbReference>
<gene>
    <name evidence="10" type="primary">glmS</name>
    <name evidence="10" type="ORF">IAA62_02850</name>
</gene>
<dbReference type="Proteomes" id="UP000886861">
    <property type="component" value="Unassembled WGS sequence"/>
</dbReference>
<evidence type="ECO:0000259" key="8">
    <source>
        <dbReference type="PROSITE" id="PS51278"/>
    </source>
</evidence>
<dbReference type="CDD" id="cd05009">
    <property type="entry name" value="SIS_GlmS_GlmD_2"/>
    <property type="match status" value="1"/>
</dbReference>
<comment type="catalytic activity">
    <reaction evidence="1">
        <text>D-fructose 6-phosphate + L-glutamine = D-glucosamine 6-phosphate + L-glutamate</text>
        <dbReference type="Rhea" id="RHEA:13237"/>
        <dbReference type="ChEBI" id="CHEBI:29985"/>
        <dbReference type="ChEBI" id="CHEBI:58359"/>
        <dbReference type="ChEBI" id="CHEBI:58725"/>
        <dbReference type="ChEBI" id="CHEBI:61527"/>
        <dbReference type="EC" id="2.6.1.16"/>
    </reaction>
</comment>
<evidence type="ECO:0000256" key="7">
    <source>
        <dbReference type="ARBA" id="ARBA00022962"/>
    </source>
</evidence>
<dbReference type="GO" id="GO:0006002">
    <property type="term" value="P:fructose 6-phosphate metabolic process"/>
    <property type="evidence" value="ECO:0007669"/>
    <property type="project" value="TreeGrafter"/>
</dbReference>
<reference evidence="10" key="2">
    <citation type="journal article" date="2021" name="PeerJ">
        <title>Extensive microbial diversity within the chicken gut microbiome revealed by metagenomics and culture.</title>
        <authorList>
            <person name="Gilroy R."/>
            <person name="Ravi A."/>
            <person name="Getino M."/>
            <person name="Pursley I."/>
            <person name="Horton D.L."/>
            <person name="Alikhan N.F."/>
            <person name="Baker D."/>
            <person name="Gharbi K."/>
            <person name="Hall N."/>
            <person name="Watson M."/>
            <person name="Adriaenssens E.M."/>
            <person name="Foster-Nyarko E."/>
            <person name="Jarju S."/>
            <person name="Secka A."/>
            <person name="Antonio M."/>
            <person name="Oren A."/>
            <person name="Chaudhuri R.R."/>
            <person name="La Ragione R."/>
            <person name="Hildebrand F."/>
            <person name="Pallen M.J."/>
        </authorList>
    </citation>
    <scope>NUCLEOTIDE SEQUENCE</scope>
    <source>
        <strain evidence="10">CHK186-9395</strain>
    </source>
</reference>
<dbReference type="InterPro" id="IPR047084">
    <property type="entry name" value="GFAT_N"/>
</dbReference>
<protein>
    <recommendedName>
        <fullName evidence="3">Glutamine--fructose-6-phosphate aminotransferase [isomerizing]</fullName>
        <ecNumber evidence="2">2.6.1.16</ecNumber>
    </recommendedName>
</protein>
<dbReference type="PANTHER" id="PTHR10937:SF0">
    <property type="entry name" value="GLUTAMINE--FRUCTOSE-6-PHOSPHATE TRANSAMINASE (ISOMERIZING)"/>
    <property type="match status" value="1"/>
</dbReference>
<evidence type="ECO:0000256" key="1">
    <source>
        <dbReference type="ARBA" id="ARBA00001031"/>
    </source>
</evidence>
<dbReference type="Gene3D" id="3.60.20.10">
    <property type="entry name" value="Glutamine Phosphoribosylpyrophosphate, subunit 1, domain 1"/>
    <property type="match status" value="1"/>
</dbReference>
<keyword evidence="5 10" id="KW-0808">Transferase</keyword>
<dbReference type="InterPro" id="IPR046348">
    <property type="entry name" value="SIS_dom_sf"/>
</dbReference>
<feature type="domain" description="SIS" evidence="9">
    <location>
        <begin position="421"/>
        <end position="558"/>
    </location>
</feature>
<dbReference type="PANTHER" id="PTHR10937">
    <property type="entry name" value="GLUCOSAMINE--FRUCTOSE-6-PHOSPHATE AMINOTRANSFERASE, ISOMERIZING"/>
    <property type="match status" value="1"/>
</dbReference>
<organism evidence="10 11">
    <name type="scientific">Candidatus Caccopulliclostridium gallistercoris</name>
    <dbReference type="NCBI Taxonomy" id="2840719"/>
    <lineage>
        <taxon>Bacteria</taxon>
        <taxon>Bacillati</taxon>
        <taxon>Bacillota</taxon>
        <taxon>Clostridia</taxon>
        <taxon>Candidatus Caccopulliclostridium</taxon>
    </lineage>
</organism>
<proteinExistence type="predicted"/>
<evidence type="ECO:0000313" key="10">
    <source>
        <dbReference type="EMBL" id="HIV01473.1"/>
    </source>
</evidence>
<dbReference type="InterPro" id="IPR029055">
    <property type="entry name" value="Ntn_hydrolases_N"/>
</dbReference>
<evidence type="ECO:0000259" key="9">
    <source>
        <dbReference type="PROSITE" id="PS51464"/>
    </source>
</evidence>
<dbReference type="AlphaFoldDB" id="A0A9D1NFE9"/>
<evidence type="ECO:0000256" key="4">
    <source>
        <dbReference type="ARBA" id="ARBA00022576"/>
    </source>
</evidence>
<dbReference type="Pfam" id="PF01380">
    <property type="entry name" value="SIS"/>
    <property type="match status" value="2"/>
</dbReference>
<dbReference type="Pfam" id="PF13522">
    <property type="entry name" value="GATase_6"/>
    <property type="match status" value="1"/>
</dbReference>
<dbReference type="EMBL" id="DVOJ01000010">
    <property type="protein sequence ID" value="HIV01473.1"/>
    <property type="molecule type" value="Genomic_DNA"/>
</dbReference>
<dbReference type="InterPro" id="IPR001347">
    <property type="entry name" value="SIS_dom"/>
</dbReference>
<dbReference type="GO" id="GO:0006487">
    <property type="term" value="P:protein N-linked glycosylation"/>
    <property type="evidence" value="ECO:0007669"/>
    <property type="project" value="TreeGrafter"/>
</dbReference>
<evidence type="ECO:0000256" key="6">
    <source>
        <dbReference type="ARBA" id="ARBA00022737"/>
    </source>
</evidence>
<dbReference type="Gene3D" id="3.40.50.10490">
    <property type="entry name" value="Glucose-6-phosphate isomerase like protein, domain 1"/>
    <property type="match status" value="2"/>
</dbReference>
<evidence type="ECO:0000256" key="3">
    <source>
        <dbReference type="ARBA" id="ARBA00016090"/>
    </source>
</evidence>
<dbReference type="EC" id="2.6.1.16" evidence="2"/>
<dbReference type="SUPFAM" id="SSF56235">
    <property type="entry name" value="N-terminal nucleophile aminohydrolases (Ntn hydrolases)"/>
    <property type="match status" value="1"/>
</dbReference>